<name>A0AAC9NIA6_9BURK</name>
<feature type="compositionally biased region" description="Basic and acidic residues" evidence="1">
    <location>
        <begin position="47"/>
        <end position="64"/>
    </location>
</feature>
<feature type="region of interest" description="Disordered" evidence="1">
    <location>
        <begin position="1"/>
        <end position="64"/>
    </location>
</feature>
<protein>
    <submittedName>
        <fullName evidence="2">Uncharacterized protein</fullName>
    </submittedName>
</protein>
<evidence type="ECO:0000313" key="2">
    <source>
        <dbReference type="EMBL" id="APC00732.1"/>
    </source>
</evidence>
<accession>A0AAC9NIA6</accession>
<dbReference type="Proteomes" id="UP000182060">
    <property type="component" value="Chromosome"/>
</dbReference>
<dbReference type="AlphaFoldDB" id="A0AAC9NIA6"/>
<evidence type="ECO:0000313" key="3">
    <source>
        <dbReference type="Proteomes" id="UP000182060"/>
    </source>
</evidence>
<feature type="compositionally biased region" description="Polar residues" evidence="1">
    <location>
        <begin position="11"/>
        <end position="27"/>
    </location>
</feature>
<sequence>MTKETSLKPENPTSQEEGVSSENSEILSDSERRAKYGVSGSRRAALSKREMMEGLSRERFPWEE</sequence>
<proteinExistence type="predicted"/>
<reference evidence="2" key="1">
    <citation type="journal article" date="2017" name="Appl. Environ. Microbiol.">
        <title>Microdiversification of a pelagic Polynucleobacter species is mainly driven by acquisition of genomic islands from a partially interspecific gene pool.</title>
        <authorList>
            <person name="Hoetzinger M."/>
            <person name="Hahn M.W."/>
            <person name="Jezberova J."/>
            <person name="Schmidt J."/>
            <person name="Koll U."/>
        </authorList>
    </citation>
    <scope>NUCLEOTIDE SEQUENCE</scope>
    <source>
        <strain evidence="2">MWH-RechtKol4</strain>
    </source>
</reference>
<organism evidence="2 3">
    <name type="scientific">Polynucleobacter asymbioticus</name>
    <dbReference type="NCBI Taxonomy" id="576611"/>
    <lineage>
        <taxon>Bacteria</taxon>
        <taxon>Pseudomonadati</taxon>
        <taxon>Pseudomonadota</taxon>
        <taxon>Betaproteobacteria</taxon>
        <taxon>Burkholderiales</taxon>
        <taxon>Burkholderiaceae</taxon>
        <taxon>Polynucleobacter</taxon>
    </lineage>
</organism>
<gene>
    <name evidence="2" type="ORF">AOC25_03365</name>
</gene>
<evidence type="ECO:0000256" key="1">
    <source>
        <dbReference type="SAM" id="MobiDB-lite"/>
    </source>
</evidence>
<dbReference type="EMBL" id="CP015017">
    <property type="protein sequence ID" value="APC00732.1"/>
    <property type="molecule type" value="Genomic_DNA"/>
</dbReference>